<evidence type="ECO:0000313" key="6">
    <source>
        <dbReference type="EMBL" id="HIQ83655.1"/>
    </source>
</evidence>
<comment type="similarity">
    <text evidence="1">Belongs to the transferase hexapeptide repeat family.</text>
</comment>
<evidence type="ECO:0000259" key="5">
    <source>
        <dbReference type="Pfam" id="PF25087"/>
    </source>
</evidence>
<comment type="caution">
    <text evidence="6">The sequence shown here is derived from an EMBL/GenBank/DDBJ whole genome shotgun (WGS) entry which is preliminary data.</text>
</comment>
<comment type="similarity">
    <text evidence="2">Belongs to the phosphohexose mutase family.</text>
</comment>
<organism evidence="6 7">
    <name type="scientific">Candidatus Pullichristensenella stercorigallinarum</name>
    <dbReference type="NCBI Taxonomy" id="2840909"/>
    <lineage>
        <taxon>Bacteria</taxon>
        <taxon>Bacillati</taxon>
        <taxon>Bacillota</taxon>
        <taxon>Clostridia</taxon>
        <taxon>Candidatus Pullichristensenella</taxon>
    </lineage>
</organism>
<dbReference type="InterPro" id="IPR016055">
    <property type="entry name" value="A-D-PHexomutase_a/b/a-I/II/III"/>
</dbReference>
<dbReference type="PANTHER" id="PTHR22572">
    <property type="entry name" value="SUGAR-1-PHOSPHATE GUANYL TRANSFERASE"/>
    <property type="match status" value="1"/>
</dbReference>
<feature type="domain" description="Alpha-D-phosphohexomutase alpha/beta/alpha" evidence="4">
    <location>
        <begin position="384"/>
        <end position="458"/>
    </location>
</feature>
<dbReference type="GO" id="GO:0005975">
    <property type="term" value="P:carbohydrate metabolic process"/>
    <property type="evidence" value="ECO:0007669"/>
    <property type="project" value="InterPro"/>
</dbReference>
<dbReference type="InterPro" id="IPR050486">
    <property type="entry name" value="Mannose-1P_guanyltransferase"/>
</dbReference>
<dbReference type="GO" id="GO:0016868">
    <property type="term" value="F:intramolecular phosphotransferase activity"/>
    <property type="evidence" value="ECO:0007669"/>
    <property type="project" value="InterPro"/>
</dbReference>
<dbReference type="SUPFAM" id="SSF53448">
    <property type="entry name" value="Nucleotide-diphospho-sugar transferases"/>
    <property type="match status" value="1"/>
</dbReference>
<dbReference type="Gene3D" id="3.40.120.10">
    <property type="entry name" value="Alpha-D-Glucose-1,6-Bisphosphate, subunit A, domain 3"/>
    <property type="match status" value="1"/>
</dbReference>
<name>A0A9D0ZNA7_9FIRM</name>
<feature type="domain" description="Nucleotidyl transferase" evidence="3">
    <location>
        <begin position="2"/>
        <end position="232"/>
    </location>
</feature>
<dbReference type="EMBL" id="DVFZ01000103">
    <property type="protein sequence ID" value="HIQ83655.1"/>
    <property type="molecule type" value="Genomic_DNA"/>
</dbReference>
<dbReference type="GO" id="GO:0016740">
    <property type="term" value="F:transferase activity"/>
    <property type="evidence" value="ECO:0007669"/>
    <property type="project" value="UniProtKB-KW"/>
</dbReference>
<dbReference type="SUPFAM" id="SSF55957">
    <property type="entry name" value="Phosphoglucomutase, C-terminal domain"/>
    <property type="match status" value="1"/>
</dbReference>
<reference evidence="6" key="1">
    <citation type="submission" date="2020-10" db="EMBL/GenBank/DDBJ databases">
        <authorList>
            <person name="Gilroy R."/>
        </authorList>
    </citation>
    <scope>NUCLEOTIDE SEQUENCE</scope>
    <source>
        <strain evidence="6">ChiSjej6B24-2974</strain>
    </source>
</reference>
<evidence type="ECO:0000256" key="1">
    <source>
        <dbReference type="ARBA" id="ARBA00007274"/>
    </source>
</evidence>
<dbReference type="Proteomes" id="UP000824260">
    <property type="component" value="Unassembled WGS sequence"/>
</dbReference>
<dbReference type="InterPro" id="IPR005844">
    <property type="entry name" value="A-D-PHexomutase_a/b/a-I"/>
</dbReference>
<dbReference type="InterPro" id="IPR036900">
    <property type="entry name" value="A-D-PHexomutase_C_sf"/>
</dbReference>
<dbReference type="Gene3D" id="2.160.10.10">
    <property type="entry name" value="Hexapeptide repeat proteins"/>
    <property type="match status" value="1"/>
</dbReference>
<dbReference type="Pfam" id="PF25087">
    <property type="entry name" value="GMPPB_C"/>
    <property type="match status" value="1"/>
</dbReference>
<dbReference type="InterPro" id="IPR029044">
    <property type="entry name" value="Nucleotide-diphossugar_trans"/>
</dbReference>
<sequence length="771" mass="82992">MKAIIMAGGEGSRLRPLTCDCPKPMMRLLDRPVMEYALKLLKKHGVSEAAVTLGYLPDAIVDFFGDGGEWGIKLRYYTERTPLGTAGGVKQAADFLDETFCVLSGDGVTDLDLSTALAFHREHEALATMVLTRVDNPLEYGVVVTAADGRVRAFLEKPGPGEAISDTVNTGIYILEPEILSLIPEGKPCDFGGELFPRLVSEGRGVYGCVLDGYWCDIGDVGAYLRSHADLLDGKLHLETPSGVQAGALVDEGAHIESPCYIGAGARVERGALVGKYAVIGAGAVVEARASVKRAVLWKGARMGREAQARSCVLGGHALLDAQAQAFEECVLGSGAQAAARAQLLPGVKVWPYKTVYEGERLESNRVWGSRAEQGFSGDALPLSDPAQAARAAQALAACLRPGEFLLARTRSAVSLALFHACAAGLMSQGVQVLDAGICTLPQLRYALKAFGADGAALVGSDSLSPLTAEGAPIDRKKQRAVNAMLLRQDFSGPFAGITRPMLSAGRTELGYVAALARAFRAPAENAPPVALFAEDAHLLNLAEKAFQRAGLRVRCEWEEEMMELEGEETGIWLDASGENASFSGADGALSEAENQLLMTWTALESGERTLFLPAGFTRAAETLAARYKAQARFADTERSRWMDALAREYPGQFLLNHDGLYFALRALSALAAAGLSLSKWRESMPHVHRVSREVEMSPGERSRVLRAFSEAEQNAELGGGIRLRRDRGWAWICPDEKRPLCRIVSESTDAEFAGELCDFCEKALREHMQP</sequence>
<dbReference type="SUPFAM" id="SSF53738">
    <property type="entry name" value="Phosphoglucomutase, first 3 domains"/>
    <property type="match status" value="1"/>
</dbReference>
<evidence type="ECO:0000259" key="3">
    <source>
        <dbReference type="Pfam" id="PF00483"/>
    </source>
</evidence>
<dbReference type="AlphaFoldDB" id="A0A9D0ZNA7"/>
<evidence type="ECO:0000256" key="2">
    <source>
        <dbReference type="ARBA" id="ARBA00010231"/>
    </source>
</evidence>
<gene>
    <name evidence="6" type="ORF">IAA52_11205</name>
</gene>
<dbReference type="Gene3D" id="3.90.550.10">
    <property type="entry name" value="Spore Coat Polysaccharide Biosynthesis Protein SpsA, Chain A"/>
    <property type="match status" value="1"/>
</dbReference>
<protein>
    <submittedName>
        <fullName evidence="6">NTP transferase domain-containing protein</fullName>
    </submittedName>
</protein>
<keyword evidence="6" id="KW-0808">Transferase</keyword>
<evidence type="ECO:0000313" key="7">
    <source>
        <dbReference type="Proteomes" id="UP000824260"/>
    </source>
</evidence>
<evidence type="ECO:0000259" key="4">
    <source>
        <dbReference type="Pfam" id="PF02878"/>
    </source>
</evidence>
<dbReference type="Pfam" id="PF02878">
    <property type="entry name" value="PGM_PMM_I"/>
    <property type="match status" value="1"/>
</dbReference>
<dbReference type="CDD" id="cd04181">
    <property type="entry name" value="NTP_transferase"/>
    <property type="match status" value="1"/>
</dbReference>
<dbReference type="InterPro" id="IPR011004">
    <property type="entry name" value="Trimer_LpxA-like_sf"/>
</dbReference>
<proteinExistence type="inferred from homology"/>
<dbReference type="Pfam" id="PF00483">
    <property type="entry name" value="NTP_transferase"/>
    <property type="match status" value="1"/>
</dbReference>
<feature type="domain" description="Mannose-1-phosphate guanyltransferase C-terminal" evidence="5">
    <location>
        <begin position="257"/>
        <end position="358"/>
    </location>
</feature>
<dbReference type="InterPro" id="IPR005835">
    <property type="entry name" value="NTP_transferase_dom"/>
</dbReference>
<accession>A0A9D0ZNA7</accession>
<reference evidence="6" key="2">
    <citation type="journal article" date="2021" name="PeerJ">
        <title>Extensive microbial diversity within the chicken gut microbiome revealed by metagenomics and culture.</title>
        <authorList>
            <person name="Gilroy R."/>
            <person name="Ravi A."/>
            <person name="Getino M."/>
            <person name="Pursley I."/>
            <person name="Horton D.L."/>
            <person name="Alikhan N.F."/>
            <person name="Baker D."/>
            <person name="Gharbi K."/>
            <person name="Hall N."/>
            <person name="Watson M."/>
            <person name="Adriaenssens E.M."/>
            <person name="Foster-Nyarko E."/>
            <person name="Jarju S."/>
            <person name="Secka A."/>
            <person name="Antonio M."/>
            <person name="Oren A."/>
            <person name="Chaudhuri R.R."/>
            <person name="La Ragione R."/>
            <person name="Hildebrand F."/>
            <person name="Pallen M.J."/>
        </authorList>
    </citation>
    <scope>NUCLEOTIDE SEQUENCE</scope>
    <source>
        <strain evidence="6">ChiSjej6B24-2974</strain>
    </source>
</reference>
<dbReference type="InterPro" id="IPR056729">
    <property type="entry name" value="GMPPB_C"/>
</dbReference>
<dbReference type="SUPFAM" id="SSF51161">
    <property type="entry name" value="Trimeric LpxA-like enzymes"/>
    <property type="match status" value="1"/>
</dbReference>